<comment type="cofactor">
    <cofactor evidence="6">
        <name>[2Fe-2S] cluster</name>
        <dbReference type="ChEBI" id="CHEBI:190135"/>
    </cofactor>
</comment>
<dbReference type="PIRSF" id="PIRSF000216">
    <property type="entry name" value="NADH_DH_24kDa"/>
    <property type="match status" value="1"/>
</dbReference>
<feature type="binding site" evidence="7">
    <location>
        <position position="143"/>
    </location>
    <ligand>
        <name>[2Fe-2S] cluster</name>
        <dbReference type="ChEBI" id="CHEBI:190135"/>
    </ligand>
</feature>
<feature type="binding site" evidence="7">
    <location>
        <position position="139"/>
    </location>
    <ligand>
        <name>[2Fe-2S] cluster</name>
        <dbReference type="ChEBI" id="CHEBI:190135"/>
    </ligand>
</feature>
<evidence type="ECO:0000256" key="7">
    <source>
        <dbReference type="PIRSR" id="PIRSR000216-1"/>
    </source>
</evidence>
<evidence type="ECO:0000256" key="4">
    <source>
        <dbReference type="ARBA" id="ARBA00023004"/>
    </source>
</evidence>
<dbReference type="GO" id="GO:0046872">
    <property type="term" value="F:metal ion binding"/>
    <property type="evidence" value="ECO:0007669"/>
    <property type="project" value="UniProtKB-KW"/>
</dbReference>
<dbReference type="InterPro" id="IPR041921">
    <property type="entry name" value="NuoE_N"/>
</dbReference>
<dbReference type="PANTHER" id="PTHR43342:SF2">
    <property type="entry name" value="POTENTIAL NAD-REDUCING HYDROGENASE SUBUNIT"/>
    <property type="match status" value="1"/>
</dbReference>
<dbReference type="Gene3D" id="1.10.10.1590">
    <property type="entry name" value="NADH-quinone oxidoreductase subunit E"/>
    <property type="match status" value="1"/>
</dbReference>
<dbReference type="GO" id="GO:0016491">
    <property type="term" value="F:oxidoreductase activity"/>
    <property type="evidence" value="ECO:0007669"/>
    <property type="project" value="InterPro"/>
</dbReference>
<dbReference type="NCBIfam" id="NF005747">
    <property type="entry name" value="PRK07571.1"/>
    <property type="match status" value="1"/>
</dbReference>
<dbReference type="Proteomes" id="UP000477311">
    <property type="component" value="Unassembled WGS sequence"/>
</dbReference>
<dbReference type="Pfam" id="PF01257">
    <property type="entry name" value="2Fe-2S_thioredx"/>
    <property type="match status" value="1"/>
</dbReference>
<name>A0A6M1RMW4_9BACT</name>
<comment type="similarity">
    <text evidence="1">Belongs to the complex I 24 kDa subunit family.</text>
</comment>
<evidence type="ECO:0000256" key="3">
    <source>
        <dbReference type="ARBA" id="ARBA00022723"/>
    </source>
</evidence>
<keyword evidence="8" id="KW-0371">Homeobox</keyword>
<dbReference type="InterPro" id="IPR002023">
    <property type="entry name" value="NuoE-like"/>
</dbReference>
<dbReference type="GO" id="GO:0003677">
    <property type="term" value="F:DNA binding"/>
    <property type="evidence" value="ECO:0007669"/>
    <property type="project" value="UniProtKB-KW"/>
</dbReference>
<dbReference type="InterPro" id="IPR042128">
    <property type="entry name" value="NuoE_dom"/>
</dbReference>
<comment type="caution">
    <text evidence="8">The sequence shown here is derived from an EMBL/GenBank/DDBJ whole genome shotgun (WGS) entry which is preliminary data.</text>
</comment>
<accession>A0A6M1RMW4</accession>
<keyword evidence="2 7" id="KW-0001">2Fe-2S</keyword>
<keyword evidence="5 7" id="KW-0411">Iron-sulfur</keyword>
<gene>
    <name evidence="8" type="primary">hoxE</name>
    <name evidence="8" type="ORF">G4L39_05750</name>
</gene>
<keyword evidence="4 7" id="KW-0408">Iron</keyword>
<evidence type="ECO:0000256" key="1">
    <source>
        <dbReference type="ARBA" id="ARBA00010643"/>
    </source>
</evidence>
<sequence>MTTLATPKRKRMQEALARAAGDKRYKILEAHMKKHQHRQDALIEILHKAQELFGYLDDDLLLFVAQRLKLPPSRVYGVATFYHFFQLKPAGKHTCVVCMGTACYVKGADKILATLESQLGVRAGQTTPDGQVSVLVARCIGACGIAPAVVFDGQVAPRQTPESVLATLQPWLTHGSESTSGH</sequence>
<dbReference type="FunFam" id="1.10.10.1590:FF:000001">
    <property type="entry name" value="NADH-quinone oxidoreductase subunit E"/>
    <property type="match status" value="1"/>
</dbReference>
<evidence type="ECO:0000313" key="9">
    <source>
        <dbReference type="Proteomes" id="UP000477311"/>
    </source>
</evidence>
<dbReference type="InterPro" id="IPR028431">
    <property type="entry name" value="NADP_DH_HndA-like"/>
</dbReference>
<reference evidence="8 9" key="1">
    <citation type="submission" date="2020-02" db="EMBL/GenBank/DDBJ databases">
        <title>Draft genome sequence of Limisphaera ngatamarikiensis NGM72.4T, a thermophilic Verrucomicrobia grouped in subdivision 3.</title>
        <authorList>
            <person name="Carere C.R."/>
            <person name="Steen J."/>
            <person name="Hugenholtz P."/>
            <person name="Stott M.B."/>
        </authorList>
    </citation>
    <scope>NUCLEOTIDE SEQUENCE [LARGE SCALE GENOMIC DNA]</scope>
    <source>
        <strain evidence="8 9">NGM72.4</strain>
    </source>
</reference>
<keyword evidence="9" id="KW-1185">Reference proteome</keyword>
<dbReference type="InterPro" id="IPR036249">
    <property type="entry name" value="Thioredoxin-like_sf"/>
</dbReference>
<evidence type="ECO:0000313" key="8">
    <source>
        <dbReference type="EMBL" id="NGO38899.1"/>
    </source>
</evidence>
<dbReference type="Gene3D" id="3.40.30.10">
    <property type="entry name" value="Glutaredoxin"/>
    <property type="match status" value="1"/>
</dbReference>
<dbReference type="PANTHER" id="PTHR43342">
    <property type="entry name" value="NADH-QUINONE OXIDOREDUCTASE, E SUBUNIT"/>
    <property type="match status" value="1"/>
</dbReference>
<dbReference type="SUPFAM" id="SSF52833">
    <property type="entry name" value="Thioredoxin-like"/>
    <property type="match status" value="1"/>
</dbReference>
<protein>
    <submittedName>
        <fullName evidence="8">Bidirectional hydrogenase complex protein HoxE</fullName>
    </submittedName>
</protein>
<proteinExistence type="inferred from homology"/>
<organism evidence="8 9">
    <name type="scientific">Limisphaera ngatamarikiensis</name>
    <dbReference type="NCBI Taxonomy" id="1324935"/>
    <lineage>
        <taxon>Bacteria</taxon>
        <taxon>Pseudomonadati</taxon>
        <taxon>Verrucomicrobiota</taxon>
        <taxon>Verrucomicrobiia</taxon>
        <taxon>Limisphaerales</taxon>
        <taxon>Limisphaeraceae</taxon>
        <taxon>Limisphaera</taxon>
    </lineage>
</organism>
<feature type="binding site" evidence="7">
    <location>
        <position position="98"/>
    </location>
    <ligand>
        <name>[2Fe-2S] cluster</name>
        <dbReference type="ChEBI" id="CHEBI:190135"/>
    </ligand>
</feature>
<feature type="binding site" evidence="7">
    <location>
        <position position="103"/>
    </location>
    <ligand>
        <name>[2Fe-2S] cluster</name>
        <dbReference type="ChEBI" id="CHEBI:190135"/>
    </ligand>
</feature>
<comment type="cofactor">
    <cofactor evidence="7">
        <name>[2Fe-2S] cluster</name>
        <dbReference type="ChEBI" id="CHEBI:190135"/>
    </cofactor>
    <text evidence="7">Binds 1 [2Fe-2S] cluster.</text>
</comment>
<dbReference type="EMBL" id="JAAKYA010000036">
    <property type="protein sequence ID" value="NGO38899.1"/>
    <property type="molecule type" value="Genomic_DNA"/>
</dbReference>
<evidence type="ECO:0000256" key="6">
    <source>
        <dbReference type="ARBA" id="ARBA00034078"/>
    </source>
</evidence>
<evidence type="ECO:0000256" key="5">
    <source>
        <dbReference type="ARBA" id="ARBA00023014"/>
    </source>
</evidence>
<keyword evidence="3 7" id="KW-0479">Metal-binding</keyword>
<evidence type="ECO:0000256" key="2">
    <source>
        <dbReference type="ARBA" id="ARBA00022714"/>
    </source>
</evidence>
<dbReference type="CDD" id="cd03064">
    <property type="entry name" value="TRX_Fd_NuoE"/>
    <property type="match status" value="1"/>
</dbReference>
<dbReference type="GO" id="GO:0051537">
    <property type="term" value="F:2 iron, 2 sulfur cluster binding"/>
    <property type="evidence" value="ECO:0007669"/>
    <property type="project" value="UniProtKB-KW"/>
</dbReference>
<dbReference type="AlphaFoldDB" id="A0A6M1RMW4"/>